<keyword evidence="5" id="KW-1185">Reference proteome</keyword>
<evidence type="ECO:0000313" key="4">
    <source>
        <dbReference type="EMBL" id="EHB92856.1"/>
    </source>
</evidence>
<dbReference type="eggNOG" id="COG0657">
    <property type="taxonomic scope" value="Bacteria"/>
</dbReference>
<keyword evidence="1" id="KW-0378">Hydrolase</keyword>
<gene>
    <name evidence="4" type="ORF">HMPREF9450_01060</name>
</gene>
<dbReference type="AlphaFoldDB" id="G5H7L7"/>
<dbReference type="STRING" id="742725.HMPREF9450_01060"/>
<name>G5H7L7_9BACT</name>
<dbReference type="Pfam" id="PF00326">
    <property type="entry name" value="Peptidase_S9"/>
    <property type="match status" value="1"/>
</dbReference>
<dbReference type="HOGENOM" id="CLU_012494_5_1_10"/>
<protein>
    <recommendedName>
        <fullName evidence="3">Peptidase S9 prolyl oligopeptidase catalytic domain-containing protein</fullName>
    </recommendedName>
</protein>
<feature type="chain" id="PRO_5003477919" description="Peptidase S9 prolyl oligopeptidase catalytic domain-containing protein" evidence="2">
    <location>
        <begin position="30"/>
        <end position="299"/>
    </location>
</feature>
<dbReference type="GO" id="GO:0006508">
    <property type="term" value="P:proteolysis"/>
    <property type="evidence" value="ECO:0007669"/>
    <property type="project" value="InterPro"/>
</dbReference>
<evidence type="ECO:0000313" key="5">
    <source>
        <dbReference type="Proteomes" id="UP000006008"/>
    </source>
</evidence>
<dbReference type="PANTHER" id="PTHR48081">
    <property type="entry name" value="AB HYDROLASE SUPERFAMILY PROTEIN C4A8.06C"/>
    <property type="match status" value="1"/>
</dbReference>
<keyword evidence="2" id="KW-0732">Signal</keyword>
<organism evidence="4 5">
    <name type="scientific">Alistipes indistinctus YIT 12060</name>
    <dbReference type="NCBI Taxonomy" id="742725"/>
    <lineage>
        <taxon>Bacteria</taxon>
        <taxon>Pseudomonadati</taxon>
        <taxon>Bacteroidota</taxon>
        <taxon>Bacteroidia</taxon>
        <taxon>Bacteroidales</taxon>
        <taxon>Rikenellaceae</taxon>
        <taxon>Alistipes</taxon>
    </lineage>
</organism>
<dbReference type="PATRIC" id="fig|742725.3.peg.1120"/>
<dbReference type="EMBL" id="ADLD01000009">
    <property type="protein sequence ID" value="EHB92856.1"/>
    <property type="molecule type" value="Genomic_DNA"/>
</dbReference>
<dbReference type="SUPFAM" id="SSF53474">
    <property type="entry name" value="alpha/beta-Hydrolases"/>
    <property type="match status" value="1"/>
</dbReference>
<dbReference type="OrthoDB" id="9796689at2"/>
<dbReference type="GO" id="GO:0008236">
    <property type="term" value="F:serine-type peptidase activity"/>
    <property type="evidence" value="ECO:0007669"/>
    <property type="project" value="InterPro"/>
</dbReference>
<evidence type="ECO:0000256" key="1">
    <source>
        <dbReference type="ARBA" id="ARBA00022801"/>
    </source>
</evidence>
<proteinExistence type="predicted"/>
<dbReference type="Gene3D" id="3.40.50.1820">
    <property type="entry name" value="alpha/beta hydrolase"/>
    <property type="match status" value="1"/>
</dbReference>
<dbReference type="InterPro" id="IPR050300">
    <property type="entry name" value="GDXG_lipolytic_enzyme"/>
</dbReference>
<reference evidence="4 5" key="1">
    <citation type="submission" date="2011-08" db="EMBL/GenBank/DDBJ databases">
        <title>The Genome Sequence of Alistipes indistinctus YIT 12060.</title>
        <authorList>
            <consortium name="The Broad Institute Genome Sequencing Platform"/>
            <person name="Earl A."/>
            <person name="Ward D."/>
            <person name="Feldgarden M."/>
            <person name="Gevers D."/>
            <person name="Morotomi M."/>
            <person name="Young S.K."/>
            <person name="Zeng Q."/>
            <person name="Gargeya S."/>
            <person name="Fitzgerald M."/>
            <person name="Haas B."/>
            <person name="Abouelleil A."/>
            <person name="Alvarado L."/>
            <person name="Arachchi H.M."/>
            <person name="Berlin A."/>
            <person name="Brown A."/>
            <person name="Chapman S.B."/>
            <person name="Chen Z."/>
            <person name="Dunbar C."/>
            <person name="Freedman E."/>
            <person name="Gearin G."/>
            <person name="Gellesch M."/>
            <person name="Goldberg J."/>
            <person name="Griggs A."/>
            <person name="Gujja S."/>
            <person name="Heiman D."/>
            <person name="Howarth C."/>
            <person name="Larson L."/>
            <person name="Lui A."/>
            <person name="MacDonald P.J.P."/>
            <person name="Montmayeur A."/>
            <person name="Murphy C."/>
            <person name="Neiman D."/>
            <person name="Pearson M."/>
            <person name="Priest M."/>
            <person name="Roberts A."/>
            <person name="Saif S."/>
            <person name="Shea T."/>
            <person name="Shenoy N."/>
            <person name="Sisk P."/>
            <person name="Stolte C."/>
            <person name="Sykes S."/>
            <person name="Wortman J."/>
            <person name="Nusbaum C."/>
            <person name="Birren B."/>
        </authorList>
    </citation>
    <scope>NUCLEOTIDE SEQUENCE [LARGE SCALE GENOMIC DNA]</scope>
    <source>
        <strain evidence="4 5">YIT 12060</strain>
    </source>
</reference>
<dbReference type="InterPro" id="IPR001375">
    <property type="entry name" value="Peptidase_S9_cat"/>
</dbReference>
<evidence type="ECO:0000256" key="2">
    <source>
        <dbReference type="SAM" id="SignalP"/>
    </source>
</evidence>
<dbReference type="PANTHER" id="PTHR48081:SF6">
    <property type="entry name" value="PEPTIDASE S9 PROLYL OLIGOPEPTIDASE CATALYTIC DOMAIN-CONTAINING PROTEIN"/>
    <property type="match status" value="1"/>
</dbReference>
<feature type="signal peptide" evidence="2">
    <location>
        <begin position="1"/>
        <end position="29"/>
    </location>
</feature>
<feature type="domain" description="Peptidase S9 prolyl oligopeptidase catalytic" evidence="3">
    <location>
        <begin position="140"/>
        <end position="296"/>
    </location>
</feature>
<accession>G5H7L7</accession>
<evidence type="ECO:0000259" key="3">
    <source>
        <dbReference type="Pfam" id="PF00326"/>
    </source>
</evidence>
<sequence length="299" mass="32810">MFYKNPHFPKTIFLILCLVLCNTVSKAQHAPFEVTLWPSTPPGNSGLTGPETIDEHGFVHNVTLPSLLVYPAAQEKNTGMAVLIAPGGGYSFLAINHEGKEIAQWLAGNGITGVVLKYRIPNGHHAIPLADAQQGMRLIRENSAKWKIDPNSVGVMGSSAGGHLASTLLTHFDAATRPDFGVLFYPVITFADSLTHRGSVRGLAGENLTSQLRNYYSNEKQVTAQTPPVLLLQSDDDRTVPSQNSIMFYEALKSWQIPAALYTFPSGGHGWGFRPSFRFHDQMKQLLLDWLQNDAGQSR</sequence>
<comment type="caution">
    <text evidence="4">The sequence shown here is derived from an EMBL/GenBank/DDBJ whole genome shotgun (WGS) entry which is preliminary data.</text>
</comment>
<dbReference type="Proteomes" id="UP000006008">
    <property type="component" value="Unassembled WGS sequence"/>
</dbReference>
<dbReference type="InterPro" id="IPR029058">
    <property type="entry name" value="AB_hydrolase_fold"/>
</dbReference>